<evidence type="ECO:0000313" key="14">
    <source>
        <dbReference type="EMBL" id="PFX22110.1"/>
    </source>
</evidence>
<dbReference type="Pfam" id="PF14853">
    <property type="entry name" value="Fis1_TPR_C"/>
    <property type="match status" value="1"/>
</dbReference>
<dbReference type="CDD" id="cd12212">
    <property type="entry name" value="Fis1"/>
    <property type="match status" value="1"/>
</dbReference>
<evidence type="ECO:0000256" key="10">
    <source>
        <dbReference type="ARBA" id="ARBA00023140"/>
    </source>
</evidence>
<evidence type="ECO:0000256" key="13">
    <source>
        <dbReference type="SAM" id="Phobius"/>
    </source>
</evidence>
<keyword evidence="8 11" id="KW-0496">Mitochondrion</keyword>
<protein>
    <recommendedName>
        <fullName evidence="11">Mitochondrial fission 1 protein</fullName>
    </recommendedName>
</protein>
<dbReference type="SUPFAM" id="SSF48452">
    <property type="entry name" value="TPR-like"/>
    <property type="match status" value="1"/>
</dbReference>
<dbReference type="PROSITE" id="PS50005">
    <property type="entry name" value="TPR"/>
    <property type="match status" value="1"/>
</dbReference>
<dbReference type="PIRSF" id="PIRSF008835">
    <property type="entry name" value="TPR_repeat_11_Fis1"/>
    <property type="match status" value="1"/>
</dbReference>
<dbReference type="PANTHER" id="PTHR13247:SF0">
    <property type="entry name" value="MITOCHONDRIAL FISSION 1 PROTEIN"/>
    <property type="match status" value="1"/>
</dbReference>
<dbReference type="InterPro" id="IPR028061">
    <property type="entry name" value="Fis1_TPR_C"/>
</dbReference>
<dbReference type="GO" id="GO:0005778">
    <property type="term" value="C:peroxisomal membrane"/>
    <property type="evidence" value="ECO:0007669"/>
    <property type="project" value="UniProtKB-SubCell"/>
</dbReference>
<sequence length="145" mass="16154">MDEVLSEGDVKRFEDQYNAEVERGQVSSVTQFSYGWCLIKSSNRSEILKGVLLLQGLCHSGTDQRDYLYFIAEGYYKLNEYKSALRYINRLLQIEPENRQGLELHEKITGQMKKDGLIGLGILGGTALIVGGAAALAGMVFASRK</sequence>
<comment type="caution">
    <text evidence="14">The sequence shown here is derived from an EMBL/GenBank/DDBJ whole genome shotgun (WGS) entry which is preliminary data.</text>
</comment>
<dbReference type="OrthoDB" id="421154at2759"/>
<keyword evidence="15" id="KW-1185">Reference proteome</keyword>
<evidence type="ECO:0000256" key="1">
    <source>
        <dbReference type="ARBA" id="ARBA00004549"/>
    </source>
</evidence>
<dbReference type="InterPro" id="IPR016543">
    <property type="entry name" value="Fis1"/>
</dbReference>
<dbReference type="GO" id="GO:0005741">
    <property type="term" value="C:mitochondrial outer membrane"/>
    <property type="evidence" value="ECO:0007669"/>
    <property type="project" value="UniProtKB-SubCell"/>
</dbReference>
<reference evidence="15" key="1">
    <citation type="journal article" date="2017" name="bioRxiv">
        <title>Comparative analysis of the genomes of Stylophora pistillata and Acropora digitifera provides evidence for extensive differences between species of corals.</title>
        <authorList>
            <person name="Voolstra C.R."/>
            <person name="Li Y."/>
            <person name="Liew Y.J."/>
            <person name="Baumgarten S."/>
            <person name="Zoccola D."/>
            <person name="Flot J.-F."/>
            <person name="Tambutte S."/>
            <person name="Allemand D."/>
            <person name="Aranda M."/>
        </authorList>
    </citation>
    <scope>NUCLEOTIDE SEQUENCE [LARGE SCALE GENOMIC DNA]</scope>
</reference>
<dbReference type="Gene3D" id="1.25.40.10">
    <property type="entry name" value="Tetratricopeptide repeat domain"/>
    <property type="match status" value="1"/>
</dbReference>
<comment type="subcellular location">
    <subcellularLocation>
        <location evidence="2">Mitochondrion outer membrane</location>
        <topology evidence="2">Single-pass membrane protein</topology>
    </subcellularLocation>
    <subcellularLocation>
        <location evidence="1">Peroxisome membrane</location>
        <topology evidence="1">Single-pass membrane protein</topology>
    </subcellularLocation>
</comment>
<evidence type="ECO:0000256" key="12">
    <source>
        <dbReference type="PROSITE-ProRule" id="PRU00339"/>
    </source>
</evidence>
<dbReference type="PANTHER" id="PTHR13247">
    <property type="entry name" value="TETRATRICOPEPTIDE REPEAT PROTEIN 11 TPR REPEAT PROTEIN 11"/>
    <property type="match status" value="1"/>
</dbReference>
<dbReference type="FunFam" id="1.25.40.10:FF:000147">
    <property type="entry name" value="Mitochondrial fission 1 protein"/>
    <property type="match status" value="1"/>
</dbReference>
<dbReference type="Pfam" id="PF14852">
    <property type="entry name" value="Fis1_TPR_N"/>
    <property type="match status" value="1"/>
</dbReference>
<proteinExistence type="inferred from homology"/>
<accession>A0A2B4RZX8</accession>
<dbReference type="InterPro" id="IPR019734">
    <property type="entry name" value="TPR_rpt"/>
</dbReference>
<keyword evidence="7 13" id="KW-1133">Transmembrane helix</keyword>
<keyword evidence="10" id="KW-0576">Peroxisome</keyword>
<evidence type="ECO:0000256" key="8">
    <source>
        <dbReference type="ARBA" id="ARBA00023128"/>
    </source>
</evidence>
<evidence type="ECO:0000256" key="9">
    <source>
        <dbReference type="ARBA" id="ARBA00023136"/>
    </source>
</evidence>
<keyword evidence="4 13" id="KW-0812">Transmembrane</keyword>
<feature type="transmembrane region" description="Helical" evidence="13">
    <location>
        <begin position="117"/>
        <end position="142"/>
    </location>
</feature>
<dbReference type="EMBL" id="LSMT01000250">
    <property type="protein sequence ID" value="PFX22110.1"/>
    <property type="molecule type" value="Genomic_DNA"/>
</dbReference>
<keyword evidence="9 11" id="KW-0472">Membrane</keyword>
<comment type="function">
    <text evidence="11">Involved in the fragmentation of the mitochondrial network and its perinuclear clustering.</text>
</comment>
<gene>
    <name evidence="14" type="primary">Fis1</name>
    <name evidence="14" type="ORF">AWC38_SpisGene13366</name>
</gene>
<dbReference type="GO" id="GO:0043653">
    <property type="term" value="P:mitochondrial fragmentation involved in apoptotic process"/>
    <property type="evidence" value="ECO:0007669"/>
    <property type="project" value="TreeGrafter"/>
</dbReference>
<feature type="repeat" description="TPR" evidence="12">
    <location>
        <begin position="65"/>
        <end position="98"/>
    </location>
</feature>
<evidence type="ECO:0000256" key="6">
    <source>
        <dbReference type="ARBA" id="ARBA00022787"/>
    </source>
</evidence>
<comment type="similarity">
    <text evidence="3 11">Belongs to the FIS1 family.</text>
</comment>
<evidence type="ECO:0000313" key="15">
    <source>
        <dbReference type="Proteomes" id="UP000225706"/>
    </source>
</evidence>
<keyword evidence="6 11" id="KW-1000">Mitochondrion outer membrane</keyword>
<evidence type="ECO:0000256" key="3">
    <source>
        <dbReference type="ARBA" id="ARBA00008937"/>
    </source>
</evidence>
<keyword evidence="5" id="KW-0053">Apoptosis</keyword>
<dbReference type="GO" id="GO:0000266">
    <property type="term" value="P:mitochondrial fission"/>
    <property type="evidence" value="ECO:0007669"/>
    <property type="project" value="UniProtKB-UniRule"/>
</dbReference>
<evidence type="ECO:0000256" key="2">
    <source>
        <dbReference type="ARBA" id="ARBA00004572"/>
    </source>
</evidence>
<dbReference type="STRING" id="50429.A0A2B4RZX8"/>
<dbReference type="InterPro" id="IPR033745">
    <property type="entry name" value="Fis1_cytosol"/>
</dbReference>
<dbReference type="InterPro" id="IPR028058">
    <property type="entry name" value="Fis1_TPR_N"/>
</dbReference>
<comment type="domain">
    <text evidence="11">The C-terminus is required for mitochondrial localization, while the N-terminus is necessary for mitochondrial fission.</text>
</comment>
<keyword evidence="12" id="KW-0802">TPR repeat</keyword>
<dbReference type="Proteomes" id="UP000225706">
    <property type="component" value="Unassembled WGS sequence"/>
</dbReference>
<evidence type="ECO:0000256" key="7">
    <source>
        <dbReference type="ARBA" id="ARBA00022989"/>
    </source>
</evidence>
<evidence type="ECO:0000256" key="11">
    <source>
        <dbReference type="PIRNR" id="PIRNR008835"/>
    </source>
</evidence>
<evidence type="ECO:0000256" key="4">
    <source>
        <dbReference type="ARBA" id="ARBA00022692"/>
    </source>
</evidence>
<dbReference type="GO" id="GO:0016559">
    <property type="term" value="P:peroxisome fission"/>
    <property type="evidence" value="ECO:0007669"/>
    <property type="project" value="TreeGrafter"/>
</dbReference>
<name>A0A2B4RZX8_STYPI</name>
<organism evidence="14 15">
    <name type="scientific">Stylophora pistillata</name>
    <name type="common">Smooth cauliflower coral</name>
    <dbReference type="NCBI Taxonomy" id="50429"/>
    <lineage>
        <taxon>Eukaryota</taxon>
        <taxon>Metazoa</taxon>
        <taxon>Cnidaria</taxon>
        <taxon>Anthozoa</taxon>
        <taxon>Hexacorallia</taxon>
        <taxon>Scleractinia</taxon>
        <taxon>Astrocoeniina</taxon>
        <taxon>Pocilloporidae</taxon>
        <taxon>Stylophora</taxon>
    </lineage>
</organism>
<dbReference type="InterPro" id="IPR011990">
    <property type="entry name" value="TPR-like_helical_dom_sf"/>
</dbReference>
<dbReference type="GO" id="GO:0000422">
    <property type="term" value="P:autophagy of mitochondrion"/>
    <property type="evidence" value="ECO:0007669"/>
    <property type="project" value="TreeGrafter"/>
</dbReference>
<dbReference type="AlphaFoldDB" id="A0A2B4RZX8"/>
<evidence type="ECO:0000256" key="5">
    <source>
        <dbReference type="ARBA" id="ARBA00022703"/>
    </source>
</evidence>